<dbReference type="AlphaFoldDB" id="A0A3E2B0X1"/>
<proteinExistence type="predicted"/>
<evidence type="ECO:0000313" key="2">
    <source>
        <dbReference type="Proteomes" id="UP000260649"/>
    </source>
</evidence>
<dbReference type="RefSeq" id="WP_117142992.1">
    <property type="nucleotide sequence ID" value="NZ_CAKXKJ010000024.1"/>
</dbReference>
<organism evidence="1 2">
    <name type="scientific">Evtepia gabavorous</name>
    <dbReference type="NCBI Taxonomy" id="2211183"/>
    <lineage>
        <taxon>Bacteria</taxon>
        <taxon>Bacillati</taxon>
        <taxon>Bacillota</taxon>
        <taxon>Clostridia</taxon>
        <taxon>Eubacteriales</taxon>
        <taxon>Evtepia</taxon>
    </lineage>
</organism>
<protein>
    <submittedName>
        <fullName evidence="1">Uncharacterized protein</fullName>
    </submittedName>
</protein>
<dbReference type="EMBL" id="QQRQ01000044">
    <property type="protein sequence ID" value="RFT05591.1"/>
    <property type="molecule type" value="Genomic_DNA"/>
</dbReference>
<dbReference type="GeneID" id="97996417"/>
<comment type="caution">
    <text evidence="1">The sequence shown here is derived from an EMBL/GenBank/DDBJ whole genome shotgun (WGS) entry which is preliminary data.</text>
</comment>
<accession>A0A3E2B0X1</accession>
<name>A0A3E2B0X1_9FIRM</name>
<reference evidence="1 2" key="1">
    <citation type="submission" date="2018-07" db="EMBL/GenBank/DDBJ databases">
        <title>GABA Modulating Bacteria of the Human Gut Microbiota.</title>
        <authorList>
            <person name="Strandwitz P."/>
            <person name="Kim K.H."/>
            <person name="Terekhova D."/>
            <person name="Liu J.K."/>
            <person name="Sharma A."/>
            <person name="Levering J."/>
            <person name="Mcdonald D."/>
            <person name="Dietrich D."/>
            <person name="Ramadhar T.R."/>
            <person name="Lekbua A."/>
            <person name="Mroue N."/>
            <person name="Liston C."/>
            <person name="Stewart E.J."/>
            <person name="Dubin M.J."/>
            <person name="Zengler K."/>
            <person name="Knight R."/>
            <person name="Gilbert J.A."/>
            <person name="Clardy J."/>
            <person name="Lewis K."/>
        </authorList>
    </citation>
    <scope>NUCLEOTIDE SEQUENCE [LARGE SCALE GENOMIC DNA]</scope>
    <source>
        <strain evidence="1 2">KLE1738</strain>
    </source>
</reference>
<keyword evidence="2" id="KW-1185">Reference proteome</keyword>
<sequence>MFLETTPERKIYKELAADHFADPKGLGKYALFLRPSQGDLIPAPQMEPSLLLSGRYRPITLEGRNLFATRDFYAFFKHLEETGIEATHKGVVVIAMNKLREVMLETPEVLDNARLTADGRNLYLIKNKSTNIG</sequence>
<gene>
    <name evidence="1" type="ORF">DV520_11810</name>
</gene>
<dbReference type="Proteomes" id="UP000260649">
    <property type="component" value="Unassembled WGS sequence"/>
</dbReference>
<evidence type="ECO:0000313" key="1">
    <source>
        <dbReference type="EMBL" id="RFT05591.1"/>
    </source>
</evidence>